<evidence type="ECO:0000313" key="3">
    <source>
        <dbReference type="Proteomes" id="UP001597548"/>
    </source>
</evidence>
<gene>
    <name evidence="2" type="ORF">ACFS29_04345</name>
</gene>
<dbReference type="Proteomes" id="UP001597548">
    <property type="component" value="Unassembled WGS sequence"/>
</dbReference>
<sequence length="213" mass="24539">MTKFLKISNLLILGILIVICGLGTFYKHISFGLGLGDMIGYLVLYIGTITHIVLTIKSHKKGRAVHLIFILFFSIFTALIMLKATIWRGSEYKWNGSIFYLPCSQEIKIENSKNVLIQMCTGQYDSEFSGIWNKKYIIITKDDLKIPEKLNTYLKTTIDKVEIESDFHEGSLNKRVYYFKKDTLKVNTKYSMFGEIIAVKDSIPVMKVRIKKQ</sequence>
<accession>A0ABW5ZT86</accession>
<keyword evidence="1" id="KW-0812">Transmembrane</keyword>
<proteinExistence type="predicted"/>
<comment type="caution">
    <text evidence="2">The sequence shown here is derived from an EMBL/GenBank/DDBJ whole genome shotgun (WGS) entry which is preliminary data.</text>
</comment>
<feature type="transmembrane region" description="Helical" evidence="1">
    <location>
        <begin position="38"/>
        <end position="56"/>
    </location>
</feature>
<feature type="transmembrane region" description="Helical" evidence="1">
    <location>
        <begin position="68"/>
        <end position="87"/>
    </location>
</feature>
<feature type="transmembrane region" description="Helical" evidence="1">
    <location>
        <begin position="7"/>
        <end position="26"/>
    </location>
</feature>
<dbReference type="EMBL" id="JBHUOS010000001">
    <property type="protein sequence ID" value="MFD2914858.1"/>
    <property type="molecule type" value="Genomic_DNA"/>
</dbReference>
<organism evidence="2 3">
    <name type="scientific">Psychroserpens luteus</name>
    <dbReference type="NCBI Taxonomy" id="1434066"/>
    <lineage>
        <taxon>Bacteria</taxon>
        <taxon>Pseudomonadati</taxon>
        <taxon>Bacteroidota</taxon>
        <taxon>Flavobacteriia</taxon>
        <taxon>Flavobacteriales</taxon>
        <taxon>Flavobacteriaceae</taxon>
        <taxon>Psychroserpens</taxon>
    </lineage>
</organism>
<keyword evidence="1" id="KW-0472">Membrane</keyword>
<dbReference type="RefSeq" id="WP_194507473.1">
    <property type="nucleotide sequence ID" value="NZ_JADILU010000003.1"/>
</dbReference>
<protein>
    <submittedName>
        <fullName evidence="2">Uncharacterized protein</fullName>
    </submittedName>
</protein>
<evidence type="ECO:0000256" key="1">
    <source>
        <dbReference type="SAM" id="Phobius"/>
    </source>
</evidence>
<keyword evidence="3" id="KW-1185">Reference proteome</keyword>
<keyword evidence="1" id="KW-1133">Transmembrane helix</keyword>
<name>A0ABW5ZT86_9FLAO</name>
<reference evidence="3" key="1">
    <citation type="journal article" date="2019" name="Int. J. Syst. Evol. Microbiol.">
        <title>The Global Catalogue of Microorganisms (GCM) 10K type strain sequencing project: providing services to taxonomists for standard genome sequencing and annotation.</title>
        <authorList>
            <consortium name="The Broad Institute Genomics Platform"/>
            <consortium name="The Broad Institute Genome Sequencing Center for Infectious Disease"/>
            <person name="Wu L."/>
            <person name="Ma J."/>
        </authorList>
    </citation>
    <scope>NUCLEOTIDE SEQUENCE [LARGE SCALE GENOMIC DNA]</scope>
    <source>
        <strain evidence="3">KCTC 32514</strain>
    </source>
</reference>
<evidence type="ECO:0000313" key="2">
    <source>
        <dbReference type="EMBL" id="MFD2914858.1"/>
    </source>
</evidence>